<evidence type="ECO:0000256" key="3">
    <source>
        <dbReference type="ARBA" id="ARBA00022670"/>
    </source>
</evidence>
<evidence type="ECO:0000256" key="1">
    <source>
        <dbReference type="ARBA" id="ARBA00010491"/>
    </source>
</evidence>
<organism evidence="7 8">
    <name type="scientific">Archangium gephyra</name>
    <dbReference type="NCBI Taxonomy" id="48"/>
    <lineage>
        <taxon>Bacteria</taxon>
        <taxon>Pseudomonadati</taxon>
        <taxon>Myxococcota</taxon>
        <taxon>Myxococcia</taxon>
        <taxon>Myxococcales</taxon>
        <taxon>Cystobacterineae</taxon>
        <taxon>Archangiaceae</taxon>
        <taxon>Archangium</taxon>
    </lineage>
</organism>
<keyword evidence="5 6" id="KW-0378">Hydrolase</keyword>
<keyword evidence="3 6" id="KW-0645">Protease</keyword>
<dbReference type="EC" id="3.4.14.-" evidence="6"/>
<sequence length="693" mass="77670">MFLTLSMTAALALGAEGKWTPQQVLQQGPAWVKQQGFSLPLSKLWDEKAQGGLLANAVQLPGCSGSFVSKDGLLITNHHCIVSILQEHSTPEHNLTKDGFLAKTQADEKQSKAYRVLVPRRFLDVTKDVLDDLPNNPDDLARYKSVEATGKKLVANCEKQPNTRCTFAVFDGGLFFTLTEFTELSDARLVYAPPVAVGDYGGEVDNWTWPRHTGDFSLIRIYQNGKPYQPKYFFPLSKDGVKENDAVAVLGYPGSTFRAQLADEMAERQSRWYPNVRAITAEWQRIMDEEGAKSPEALIACADDLRSILNVKKNAEGQLAGLKRGRIIEKQRAHEEKVKAFIAKKPELAPALDAYKGLQDLNVERAASWDRDFLLDMTNRSARGLQWPLLIARRSWEAKLPDAEREPGYQERDVVRLREKHERDQKRYAQQLDQRLFVSWVKRALALPNGQRSVTIDFVFKDLKTDAAIEKKVAALYANSKIFDLETRKAMFDESIEQLKARKDALVDLGLGLDAERRALRDRRDAFSGRVLKLRPIWRRAVIASEGKPIAPDANSTLRVSFGRVKGYSPREAVMMTPHTTLAGVMAKDTGEEPFDVPQRIRDVYARGGAEKVPVDFLADLDTTGGNSGSPVIDAKGRLVGVNFDRVWENVANDFGYNPDVARNVTADVRYLLWLLENVEGAPELAKELTTAR</sequence>
<dbReference type="InterPro" id="IPR009003">
    <property type="entry name" value="Peptidase_S1_PA"/>
</dbReference>
<evidence type="ECO:0000256" key="4">
    <source>
        <dbReference type="ARBA" id="ARBA00022729"/>
    </source>
</evidence>
<dbReference type="GO" id="GO:0006508">
    <property type="term" value="P:proteolysis"/>
    <property type="evidence" value="ECO:0007669"/>
    <property type="project" value="UniProtKB-KW"/>
</dbReference>
<protein>
    <recommendedName>
        <fullName evidence="6">Dipeptidyl-peptidase</fullName>
        <ecNumber evidence="6">3.4.14.-</ecNumber>
    </recommendedName>
</protein>
<name>A0A2W5TAW6_9BACT</name>
<keyword evidence="2 6" id="KW-0031">Aminopeptidase</keyword>
<dbReference type="PANTHER" id="PTHR38469">
    <property type="entry name" value="PERIPLASMIC PEPTIDASE SUBFAMILY S1B"/>
    <property type="match status" value="1"/>
</dbReference>
<gene>
    <name evidence="7" type="ORF">DI536_17185</name>
</gene>
<dbReference type="Pfam" id="PF10459">
    <property type="entry name" value="Peptidase_S46"/>
    <property type="match status" value="1"/>
</dbReference>
<evidence type="ECO:0000256" key="2">
    <source>
        <dbReference type="ARBA" id="ARBA00022438"/>
    </source>
</evidence>
<comment type="caution">
    <text evidence="7">The sequence shown here is derived from an EMBL/GenBank/DDBJ whole genome shotgun (WGS) entry which is preliminary data.</text>
</comment>
<dbReference type="GO" id="GO:0043171">
    <property type="term" value="P:peptide catabolic process"/>
    <property type="evidence" value="ECO:0007669"/>
    <property type="project" value="UniProtKB-UniRule"/>
</dbReference>
<comment type="function">
    <text evidence="6">Catalyzes the removal of dipeptides from the N-terminus of oligopeptides.</text>
</comment>
<dbReference type="InterPro" id="IPR043504">
    <property type="entry name" value="Peptidase_S1_PA_chymotrypsin"/>
</dbReference>
<evidence type="ECO:0000256" key="6">
    <source>
        <dbReference type="RuleBase" id="RU366067"/>
    </source>
</evidence>
<keyword evidence="4" id="KW-0732">Signal</keyword>
<reference evidence="7 8" key="1">
    <citation type="submission" date="2017-08" db="EMBL/GenBank/DDBJ databases">
        <title>Infants hospitalized years apart are colonized by the same room-sourced microbial strains.</title>
        <authorList>
            <person name="Brooks B."/>
            <person name="Olm M.R."/>
            <person name="Firek B.A."/>
            <person name="Baker R."/>
            <person name="Thomas B.C."/>
            <person name="Morowitz M.J."/>
            <person name="Banfield J.F."/>
        </authorList>
    </citation>
    <scope>NUCLEOTIDE SEQUENCE [LARGE SCALE GENOMIC DNA]</scope>
    <source>
        <strain evidence="7">S2_003_000_R2_14</strain>
    </source>
</reference>
<dbReference type="SUPFAM" id="SSF50494">
    <property type="entry name" value="Trypsin-like serine proteases"/>
    <property type="match status" value="1"/>
</dbReference>
<evidence type="ECO:0000313" key="7">
    <source>
        <dbReference type="EMBL" id="PZR12052.1"/>
    </source>
</evidence>
<evidence type="ECO:0000313" key="8">
    <source>
        <dbReference type="Proteomes" id="UP000249061"/>
    </source>
</evidence>
<dbReference type="EMBL" id="QFQP01000013">
    <property type="protein sequence ID" value="PZR12052.1"/>
    <property type="molecule type" value="Genomic_DNA"/>
</dbReference>
<dbReference type="AlphaFoldDB" id="A0A2W5TAW6"/>
<proteinExistence type="inferred from homology"/>
<accession>A0A2W5TAW6</accession>
<dbReference type="GO" id="GO:0008239">
    <property type="term" value="F:dipeptidyl-peptidase activity"/>
    <property type="evidence" value="ECO:0007669"/>
    <property type="project" value="UniProtKB-UniRule"/>
</dbReference>
<dbReference type="Gene3D" id="2.40.10.10">
    <property type="entry name" value="Trypsin-like serine proteases"/>
    <property type="match status" value="1"/>
</dbReference>
<keyword evidence="6" id="KW-0720">Serine protease</keyword>
<dbReference type="Proteomes" id="UP000249061">
    <property type="component" value="Unassembled WGS sequence"/>
</dbReference>
<dbReference type="InterPro" id="IPR019500">
    <property type="entry name" value="Pep_S46"/>
</dbReference>
<comment type="similarity">
    <text evidence="1 6">Belongs to the peptidase S46 family.</text>
</comment>
<dbReference type="PANTHER" id="PTHR38469:SF1">
    <property type="entry name" value="PERIPLASMIC PEPTIDASE SUBFAMILY S1B"/>
    <property type="match status" value="1"/>
</dbReference>
<evidence type="ECO:0000256" key="5">
    <source>
        <dbReference type="ARBA" id="ARBA00022801"/>
    </source>
</evidence>
<dbReference type="GO" id="GO:0070009">
    <property type="term" value="F:serine-type aminopeptidase activity"/>
    <property type="evidence" value="ECO:0007669"/>
    <property type="project" value="UniProtKB-UniRule"/>
</dbReference>